<protein>
    <submittedName>
        <fullName evidence="2">Uncharacterized membrane protein YhaH, DUF805 family</fullName>
    </submittedName>
</protein>
<evidence type="ECO:0000313" key="2">
    <source>
        <dbReference type="EMBL" id="SHJ48847.1"/>
    </source>
</evidence>
<reference evidence="2 3" key="1">
    <citation type="submission" date="2016-11" db="EMBL/GenBank/DDBJ databases">
        <authorList>
            <person name="Jaros S."/>
            <person name="Januszkiewicz K."/>
            <person name="Wedrychowicz H."/>
        </authorList>
    </citation>
    <scope>NUCLEOTIDE SEQUENCE [LARGE SCALE GENOMIC DNA]</scope>
    <source>
        <strain evidence="2 3">DSM 17477</strain>
    </source>
</reference>
<accession>A0A1M6JQ66</accession>
<evidence type="ECO:0000256" key="1">
    <source>
        <dbReference type="SAM" id="Phobius"/>
    </source>
</evidence>
<gene>
    <name evidence="2" type="ORF">SAMN02745751_02691</name>
</gene>
<evidence type="ECO:0000313" key="3">
    <source>
        <dbReference type="Proteomes" id="UP000184052"/>
    </source>
</evidence>
<dbReference type="EMBL" id="FQZL01000022">
    <property type="protein sequence ID" value="SHJ48847.1"/>
    <property type="molecule type" value="Genomic_DNA"/>
</dbReference>
<dbReference type="GO" id="GO:0005886">
    <property type="term" value="C:plasma membrane"/>
    <property type="evidence" value="ECO:0007669"/>
    <property type="project" value="TreeGrafter"/>
</dbReference>
<dbReference type="RefSeq" id="WP_073050089.1">
    <property type="nucleotide sequence ID" value="NZ_FQZL01000022.1"/>
</dbReference>
<sequence length="116" mass="13102">MLGEFFSFEGRLNRARFFGYGLVLAIIASVFDIIIDSVSNLGVLLVLLVLAIIIAIFELSICVRRLHDIEKSGWYVLLQVIPIVNVILALVLIFMKGTDGPNEYGDDPLRLNYEEW</sequence>
<dbReference type="STRING" id="1121476.SAMN02745751_02691"/>
<dbReference type="PANTHER" id="PTHR34980">
    <property type="entry name" value="INNER MEMBRANE PROTEIN-RELATED-RELATED"/>
    <property type="match status" value="1"/>
</dbReference>
<keyword evidence="1" id="KW-0472">Membrane</keyword>
<organism evidence="2 3">
    <name type="scientific">Dethiosulfatibacter aminovorans DSM 17477</name>
    <dbReference type="NCBI Taxonomy" id="1121476"/>
    <lineage>
        <taxon>Bacteria</taxon>
        <taxon>Bacillati</taxon>
        <taxon>Bacillota</taxon>
        <taxon>Tissierellia</taxon>
        <taxon>Dethiosulfatibacter</taxon>
    </lineage>
</organism>
<feature type="transmembrane region" description="Helical" evidence="1">
    <location>
        <begin position="74"/>
        <end position="95"/>
    </location>
</feature>
<dbReference type="Proteomes" id="UP000184052">
    <property type="component" value="Unassembled WGS sequence"/>
</dbReference>
<dbReference type="InterPro" id="IPR008523">
    <property type="entry name" value="DUF805"/>
</dbReference>
<name>A0A1M6JQ66_9FIRM</name>
<dbReference type="AlphaFoldDB" id="A0A1M6JQ66"/>
<feature type="transmembrane region" description="Helical" evidence="1">
    <location>
        <begin position="41"/>
        <end position="62"/>
    </location>
</feature>
<dbReference type="OrthoDB" id="9812349at2"/>
<feature type="transmembrane region" description="Helical" evidence="1">
    <location>
        <begin position="17"/>
        <end position="35"/>
    </location>
</feature>
<keyword evidence="1" id="KW-1133">Transmembrane helix</keyword>
<keyword evidence="1" id="KW-0812">Transmembrane</keyword>
<proteinExistence type="predicted"/>
<dbReference type="Pfam" id="PF05656">
    <property type="entry name" value="DUF805"/>
    <property type="match status" value="1"/>
</dbReference>
<keyword evidence="3" id="KW-1185">Reference proteome</keyword>